<protein>
    <submittedName>
        <fullName evidence="2">Uncharacterized protein</fullName>
    </submittedName>
</protein>
<dbReference type="Proteomes" id="UP000095192">
    <property type="component" value="Unassembled WGS sequence"/>
</dbReference>
<dbReference type="VEuPathDB" id="ToxoDB:cyc_05068"/>
<evidence type="ECO:0000256" key="1">
    <source>
        <dbReference type="SAM" id="MobiDB-lite"/>
    </source>
</evidence>
<keyword evidence="3" id="KW-1185">Reference proteome</keyword>
<feature type="compositionally biased region" description="Basic residues" evidence="1">
    <location>
        <begin position="332"/>
        <end position="376"/>
    </location>
</feature>
<comment type="caution">
    <text evidence="2">The sequence shown here is derived from an EMBL/GenBank/DDBJ whole genome shotgun (WGS) entry which is preliminary data.</text>
</comment>
<name>A0A1D3D1B0_9EIME</name>
<proteinExistence type="predicted"/>
<dbReference type="AlphaFoldDB" id="A0A1D3D1B0"/>
<organism evidence="2 3">
    <name type="scientific">Cyclospora cayetanensis</name>
    <dbReference type="NCBI Taxonomy" id="88456"/>
    <lineage>
        <taxon>Eukaryota</taxon>
        <taxon>Sar</taxon>
        <taxon>Alveolata</taxon>
        <taxon>Apicomplexa</taxon>
        <taxon>Conoidasida</taxon>
        <taxon>Coccidia</taxon>
        <taxon>Eucoccidiorida</taxon>
        <taxon>Eimeriorina</taxon>
        <taxon>Eimeriidae</taxon>
        <taxon>Cyclospora</taxon>
    </lineage>
</organism>
<reference evidence="2 3" key="1">
    <citation type="journal article" date="2016" name="BMC Genomics">
        <title>Comparative genomics reveals Cyclospora cayetanensis possesses coccidia-like metabolism and invasion components but unique surface antigens.</title>
        <authorList>
            <person name="Liu S."/>
            <person name="Wang L."/>
            <person name="Zheng H."/>
            <person name="Xu Z."/>
            <person name="Roellig D.M."/>
            <person name="Li N."/>
            <person name="Frace M.A."/>
            <person name="Tang K."/>
            <person name="Arrowood M.J."/>
            <person name="Moss D.M."/>
            <person name="Zhang L."/>
            <person name="Feng Y."/>
            <person name="Xiao L."/>
        </authorList>
    </citation>
    <scope>NUCLEOTIDE SEQUENCE [LARGE SCALE GENOMIC DNA]</scope>
    <source>
        <strain evidence="2 3">CHN_HEN01</strain>
    </source>
</reference>
<feature type="compositionally biased region" description="Basic and acidic residues" evidence="1">
    <location>
        <begin position="377"/>
        <end position="425"/>
    </location>
</feature>
<feature type="compositionally biased region" description="Low complexity" evidence="1">
    <location>
        <begin position="195"/>
        <end position="212"/>
    </location>
</feature>
<accession>A0A1D3D1B0</accession>
<dbReference type="EMBL" id="JROU02001161">
    <property type="protein sequence ID" value="OEH77241.1"/>
    <property type="molecule type" value="Genomic_DNA"/>
</dbReference>
<dbReference type="InParanoid" id="A0A1D3D1B0"/>
<evidence type="ECO:0000313" key="2">
    <source>
        <dbReference type="EMBL" id="OEH77241.1"/>
    </source>
</evidence>
<feature type="region of interest" description="Disordered" evidence="1">
    <location>
        <begin position="322"/>
        <end position="425"/>
    </location>
</feature>
<sequence>MTAWRDTHSTEARYQNPFTGSDCKERKQMKEATAVGSKAACCCPAPSQQRGMQGIGRASNSQDPTFPGVLSEELLSGRASGASATPSGVSTGERWAAFPTAAVAVVAARRDSERKAGCFGNMWLDTAPFDGASTTSLPGGLTAASAAPPKDLELPASTAPLEAQRGGSEDFSARETAVVLAFLPHLFVPPERQEGATTAGEQAAATGAAAATPESADPEISSESELPVLVASVARKPLERPFAEAFVRRLREYGEAKKGGSLPVSCMKAFASRAASHAPVRPHFCDTHAKRDREWAQSIRALKLSNRQEGDAKLTRRIAAENACSRENAGGTRKKRKGRTEKTKERKRGRRKRERRNKGRRKNGRRKRERRKKGGRKEREKEKKGEGKEGEGNREKEKKGEGKKGEGKTGEGKKGEGKEREGKEGEAVGDIGRRRGFYSLYLYIKGCVCVSFLRSKSRGEVVCLRLKRKTFDGAHNKEQESWQQEKVAGGNLPFPAWSSVLSGARERETHTDTAKVPLPPREELPAPSLVSPASLSCPSSAPRSPFGFKRRTQWHESLQKVCAIRGNPTRSDVLTADVLRARRRVELEVFL</sequence>
<feature type="region of interest" description="Disordered" evidence="1">
    <location>
        <begin position="508"/>
        <end position="544"/>
    </location>
</feature>
<feature type="region of interest" description="Disordered" evidence="1">
    <location>
        <begin position="193"/>
        <end position="223"/>
    </location>
</feature>
<gene>
    <name evidence="2" type="ORF">cyc_05068</name>
</gene>
<evidence type="ECO:0000313" key="3">
    <source>
        <dbReference type="Proteomes" id="UP000095192"/>
    </source>
</evidence>
<feature type="compositionally biased region" description="Low complexity" evidence="1">
    <location>
        <begin position="525"/>
        <end position="544"/>
    </location>
</feature>